<keyword evidence="5" id="KW-0520">NAD</keyword>
<dbReference type="STRING" id="342668.A0A1B8GPZ9"/>
<feature type="transmembrane region" description="Helical" evidence="7">
    <location>
        <begin position="165"/>
        <end position="184"/>
    </location>
</feature>
<keyword evidence="7" id="KW-1133">Transmembrane helix</keyword>
<reference evidence="10" key="2">
    <citation type="journal article" date="2018" name="Nat. Commun.">
        <title>Extreme sensitivity to ultraviolet light in the fungal pathogen causing white-nose syndrome of bats.</title>
        <authorList>
            <person name="Palmer J.M."/>
            <person name="Drees K.P."/>
            <person name="Foster J.T."/>
            <person name="Lindner D.L."/>
        </authorList>
    </citation>
    <scope>NUCLEOTIDE SEQUENCE [LARGE SCALE GENOMIC DNA]</scope>
    <source>
        <strain evidence="10">UAMH 10579</strain>
    </source>
</reference>
<dbReference type="SMART" id="SM00829">
    <property type="entry name" value="PKS_ER"/>
    <property type="match status" value="1"/>
</dbReference>
<dbReference type="PANTHER" id="PTHR43880">
    <property type="entry name" value="ALCOHOL DEHYDROGENASE"/>
    <property type="match status" value="1"/>
</dbReference>
<dbReference type="FunFam" id="3.40.50.720:FF:000003">
    <property type="entry name" value="S-(hydroxymethyl)glutathione dehydrogenase"/>
    <property type="match status" value="1"/>
</dbReference>
<evidence type="ECO:0000256" key="1">
    <source>
        <dbReference type="ARBA" id="ARBA00001947"/>
    </source>
</evidence>
<dbReference type="InterPro" id="IPR013149">
    <property type="entry name" value="ADH-like_C"/>
</dbReference>
<accession>A0A1B8GPZ9</accession>
<dbReference type="GO" id="GO:0051903">
    <property type="term" value="F:S-(hydroxymethyl)glutathione dehydrogenase [NAD(P)+] activity"/>
    <property type="evidence" value="ECO:0007669"/>
    <property type="project" value="TreeGrafter"/>
</dbReference>
<proteinExistence type="inferred from homology"/>
<evidence type="ECO:0000256" key="3">
    <source>
        <dbReference type="ARBA" id="ARBA00022833"/>
    </source>
</evidence>
<comment type="cofactor">
    <cofactor evidence="1 6">
        <name>Zn(2+)</name>
        <dbReference type="ChEBI" id="CHEBI:29105"/>
    </cofactor>
</comment>
<protein>
    <recommendedName>
        <fullName evidence="8">Enoyl reductase (ER) domain-containing protein</fullName>
    </recommendedName>
</protein>
<keyword evidence="7" id="KW-0812">Transmembrane</keyword>
<feature type="transmembrane region" description="Helical" evidence="7">
    <location>
        <begin position="190"/>
        <end position="208"/>
    </location>
</feature>
<dbReference type="EMBL" id="KV460219">
    <property type="protein sequence ID" value="OBT97901.1"/>
    <property type="molecule type" value="Genomic_DNA"/>
</dbReference>
<dbReference type="Gene3D" id="3.40.50.720">
    <property type="entry name" value="NAD(P)-binding Rossmann-like Domain"/>
    <property type="match status" value="1"/>
</dbReference>
<dbReference type="Proteomes" id="UP000091956">
    <property type="component" value="Unassembled WGS sequence"/>
</dbReference>
<dbReference type="InterPro" id="IPR013154">
    <property type="entry name" value="ADH-like_N"/>
</dbReference>
<dbReference type="GO" id="GO:0046294">
    <property type="term" value="P:formaldehyde catabolic process"/>
    <property type="evidence" value="ECO:0007669"/>
    <property type="project" value="TreeGrafter"/>
</dbReference>
<dbReference type="GO" id="GO:0005829">
    <property type="term" value="C:cytosol"/>
    <property type="evidence" value="ECO:0007669"/>
    <property type="project" value="TreeGrafter"/>
</dbReference>
<dbReference type="SUPFAM" id="SSF50129">
    <property type="entry name" value="GroES-like"/>
    <property type="match status" value="1"/>
</dbReference>
<dbReference type="RefSeq" id="XP_018131634.1">
    <property type="nucleotide sequence ID" value="XM_018273457.2"/>
</dbReference>
<dbReference type="GeneID" id="28837364"/>
<dbReference type="Pfam" id="PF08240">
    <property type="entry name" value="ADH_N"/>
    <property type="match status" value="1"/>
</dbReference>
<dbReference type="SUPFAM" id="SSF51735">
    <property type="entry name" value="NAD(P)-binding Rossmann-fold domains"/>
    <property type="match status" value="1"/>
</dbReference>
<evidence type="ECO:0000256" key="4">
    <source>
        <dbReference type="ARBA" id="ARBA00023002"/>
    </source>
</evidence>
<evidence type="ECO:0000313" key="10">
    <source>
        <dbReference type="Proteomes" id="UP000091956"/>
    </source>
</evidence>
<evidence type="ECO:0000313" key="9">
    <source>
        <dbReference type="EMBL" id="OBT97901.1"/>
    </source>
</evidence>
<dbReference type="AlphaFoldDB" id="A0A1B8GPZ9"/>
<dbReference type="Pfam" id="PF00107">
    <property type="entry name" value="ADH_zinc_N"/>
    <property type="match status" value="1"/>
</dbReference>
<dbReference type="InterPro" id="IPR036291">
    <property type="entry name" value="NAD(P)-bd_dom_sf"/>
</dbReference>
<sequence length="374" mass="39451">MLTDALVVSKPGAPFKFQKIEVNDNLRDNEVLIRMKATGVCHTDLNFSNETSIPGLFPAVFGHEGAGTVISIGSSVTTLSPGDNVLTSYTSCGACTNCSSRHTSFCRDWERDNFGVGRSDGSKAYSSTSGEAVTSHFFGQSSFSSHAVVTERSIIKVPSDAPLQLLAPLGCGIMTGAGAMLNVVKPTSTSIVAVVGAGAVGLAAIMALKLNKEEQPKMVIAVDLIQARLDMARKYGATHVINSAEVKDLKAALLELTDGEGVSGSIDCTGRADVVNTLMEATAKRGTVVSVGVGKLDATVSANIFNTVNSGRIYTGCCMGSCYPQEFIPMLVEAWKRGDFPFTELIKTYPAEEMDKAVEAVLDGSVVKAVLTWE</sequence>
<keyword evidence="3 6" id="KW-0862">Zinc</keyword>
<dbReference type="PANTHER" id="PTHR43880:SF12">
    <property type="entry name" value="ALCOHOL DEHYDROGENASE CLASS-3"/>
    <property type="match status" value="1"/>
</dbReference>
<comment type="similarity">
    <text evidence="6">Belongs to the zinc-containing alcohol dehydrogenase family.</text>
</comment>
<dbReference type="InterPro" id="IPR011032">
    <property type="entry name" value="GroES-like_sf"/>
</dbReference>
<dbReference type="InterPro" id="IPR020843">
    <property type="entry name" value="ER"/>
</dbReference>
<feature type="domain" description="Enoyl reductase (ER)" evidence="8">
    <location>
        <begin position="12"/>
        <end position="371"/>
    </location>
</feature>
<reference evidence="9 10" key="1">
    <citation type="submission" date="2016-03" db="EMBL/GenBank/DDBJ databases">
        <title>Comparative genomics of Pseudogymnoascus destructans, the fungus causing white-nose syndrome of bats.</title>
        <authorList>
            <person name="Palmer J.M."/>
            <person name="Drees K.P."/>
            <person name="Foster J.T."/>
            <person name="Lindner D.L."/>
        </authorList>
    </citation>
    <scope>NUCLEOTIDE SEQUENCE [LARGE SCALE GENOMIC DNA]</scope>
    <source>
        <strain evidence="9 10">UAMH 10579</strain>
    </source>
</reference>
<dbReference type="CDD" id="cd08278">
    <property type="entry name" value="benzyl_alcohol_DH"/>
    <property type="match status" value="1"/>
</dbReference>
<evidence type="ECO:0000256" key="7">
    <source>
        <dbReference type="SAM" id="Phobius"/>
    </source>
</evidence>
<keyword evidence="10" id="KW-1185">Reference proteome</keyword>
<keyword evidence="7" id="KW-0472">Membrane</keyword>
<keyword evidence="2 6" id="KW-0479">Metal-binding</keyword>
<dbReference type="GO" id="GO:0008270">
    <property type="term" value="F:zinc ion binding"/>
    <property type="evidence" value="ECO:0007669"/>
    <property type="project" value="InterPro"/>
</dbReference>
<dbReference type="InterPro" id="IPR002328">
    <property type="entry name" value="ADH_Zn_CS"/>
</dbReference>
<organism evidence="9 10">
    <name type="scientific">Pseudogymnoascus verrucosus</name>
    <dbReference type="NCBI Taxonomy" id="342668"/>
    <lineage>
        <taxon>Eukaryota</taxon>
        <taxon>Fungi</taxon>
        <taxon>Dikarya</taxon>
        <taxon>Ascomycota</taxon>
        <taxon>Pezizomycotina</taxon>
        <taxon>Leotiomycetes</taxon>
        <taxon>Thelebolales</taxon>
        <taxon>Thelebolaceae</taxon>
        <taxon>Pseudogymnoascus</taxon>
    </lineage>
</organism>
<evidence type="ECO:0000259" key="8">
    <source>
        <dbReference type="SMART" id="SM00829"/>
    </source>
</evidence>
<gene>
    <name evidence="9" type="ORF">VE01_03978</name>
</gene>
<evidence type="ECO:0000256" key="5">
    <source>
        <dbReference type="ARBA" id="ARBA00023027"/>
    </source>
</evidence>
<keyword evidence="4" id="KW-0560">Oxidoreductase</keyword>
<dbReference type="OrthoDB" id="1560166at2759"/>
<name>A0A1B8GPZ9_9PEZI</name>
<dbReference type="Gene3D" id="3.90.180.10">
    <property type="entry name" value="Medium-chain alcohol dehydrogenases, catalytic domain"/>
    <property type="match status" value="1"/>
</dbReference>
<dbReference type="PROSITE" id="PS00059">
    <property type="entry name" value="ADH_ZINC"/>
    <property type="match status" value="1"/>
</dbReference>
<evidence type="ECO:0000256" key="2">
    <source>
        <dbReference type="ARBA" id="ARBA00022723"/>
    </source>
</evidence>
<evidence type="ECO:0000256" key="6">
    <source>
        <dbReference type="RuleBase" id="RU361277"/>
    </source>
</evidence>